<dbReference type="GO" id="GO:0008270">
    <property type="term" value="F:zinc ion binding"/>
    <property type="evidence" value="ECO:0007669"/>
    <property type="project" value="UniProtKB-KW"/>
</dbReference>
<organism evidence="6 7">
    <name type="scientific">Chlorella sorokiniana</name>
    <name type="common">Freshwater green alga</name>
    <dbReference type="NCBI Taxonomy" id="3076"/>
    <lineage>
        <taxon>Eukaryota</taxon>
        <taxon>Viridiplantae</taxon>
        <taxon>Chlorophyta</taxon>
        <taxon>core chlorophytes</taxon>
        <taxon>Trebouxiophyceae</taxon>
        <taxon>Chlorellales</taxon>
        <taxon>Chlorellaceae</taxon>
        <taxon>Chlorella clade</taxon>
        <taxon>Chlorella</taxon>
    </lineage>
</organism>
<evidence type="ECO:0000256" key="3">
    <source>
        <dbReference type="ARBA" id="ARBA00022833"/>
    </source>
</evidence>
<accession>A0A2P6TFU3</accession>
<dbReference type="PROSITE" id="PS01360">
    <property type="entry name" value="ZF_MYND_1"/>
    <property type="match status" value="1"/>
</dbReference>
<keyword evidence="3" id="KW-0862">Zinc</keyword>
<dbReference type="InterPro" id="IPR002893">
    <property type="entry name" value="Znf_MYND"/>
</dbReference>
<protein>
    <submittedName>
        <fullName evidence="6">MSS51 mitochondrial</fullName>
    </submittedName>
</protein>
<keyword evidence="7" id="KW-1185">Reference proteome</keyword>
<evidence type="ECO:0000256" key="2">
    <source>
        <dbReference type="ARBA" id="ARBA00022771"/>
    </source>
</evidence>
<evidence type="ECO:0000259" key="5">
    <source>
        <dbReference type="PROSITE" id="PS50865"/>
    </source>
</evidence>
<dbReference type="OrthoDB" id="530530at2759"/>
<proteinExistence type="predicted"/>
<reference evidence="6 7" key="1">
    <citation type="journal article" date="2018" name="Plant J.">
        <title>Genome sequences of Chlorella sorokiniana UTEX 1602 and Micractinium conductrix SAG 241.80: implications to maltose excretion by a green alga.</title>
        <authorList>
            <person name="Arriola M.B."/>
            <person name="Velmurugan N."/>
            <person name="Zhang Y."/>
            <person name="Plunkett M.H."/>
            <person name="Hondzo H."/>
            <person name="Barney B.M."/>
        </authorList>
    </citation>
    <scope>NUCLEOTIDE SEQUENCE [LARGE SCALE GENOMIC DNA]</scope>
    <source>
        <strain evidence="7">UTEX 1602</strain>
    </source>
</reference>
<keyword evidence="1" id="KW-0479">Metal-binding</keyword>
<feature type="domain" description="MYND-type" evidence="5">
    <location>
        <begin position="6"/>
        <end position="50"/>
    </location>
</feature>
<name>A0A2P6TFU3_CHLSO</name>
<sequence length="294" mass="32811">MPGRACDHCGQQEGEEASSVQLKRCGRCERALYCCRDCQRAAWPTHKQACGTVLVNRPQGRGGFELDTSLLEDAVVADLPEPAAGEWRFGRRMERPRLELPFPLTRESFEACLPQLLTEVEFLYNVALTCNGRESAEYSPPHGIFLYSVRKGQRVPGSKGKGKGRKSKEIATKDETRMHVVCFANTGQPLQSGKEKEKFSNYAMQHGIDTFKAQAALFVQEQRFRELAGDKFRTCFEGPVVTALCPGVCRCFRMNMLAGGRRDGRLVRAEPAVETSAQDAAVFISKHPRFYPAP</sequence>
<comment type="caution">
    <text evidence="6">The sequence shown here is derived from an EMBL/GenBank/DDBJ whole genome shotgun (WGS) entry which is preliminary data.</text>
</comment>
<dbReference type="Pfam" id="PF01753">
    <property type="entry name" value="zf-MYND"/>
    <property type="match status" value="1"/>
</dbReference>
<dbReference type="SUPFAM" id="SSF144232">
    <property type="entry name" value="HIT/MYND zinc finger-like"/>
    <property type="match status" value="1"/>
</dbReference>
<dbReference type="EMBL" id="LHPG02000018">
    <property type="protein sequence ID" value="PRW32982.1"/>
    <property type="molecule type" value="Genomic_DNA"/>
</dbReference>
<dbReference type="PROSITE" id="PS50865">
    <property type="entry name" value="ZF_MYND_2"/>
    <property type="match status" value="1"/>
</dbReference>
<keyword evidence="2 4" id="KW-0863">Zinc-finger</keyword>
<dbReference type="Gene3D" id="6.10.140.2220">
    <property type="match status" value="1"/>
</dbReference>
<evidence type="ECO:0000256" key="1">
    <source>
        <dbReference type="ARBA" id="ARBA00022723"/>
    </source>
</evidence>
<dbReference type="AlphaFoldDB" id="A0A2P6TFU3"/>
<dbReference type="Proteomes" id="UP000239899">
    <property type="component" value="Unassembled WGS sequence"/>
</dbReference>
<evidence type="ECO:0000313" key="7">
    <source>
        <dbReference type="Proteomes" id="UP000239899"/>
    </source>
</evidence>
<gene>
    <name evidence="6" type="ORF">C2E21_7969</name>
</gene>
<evidence type="ECO:0000256" key="4">
    <source>
        <dbReference type="PROSITE-ProRule" id="PRU00134"/>
    </source>
</evidence>
<evidence type="ECO:0000313" key="6">
    <source>
        <dbReference type="EMBL" id="PRW32982.1"/>
    </source>
</evidence>